<protein>
    <submittedName>
        <fullName evidence="1">Uncharacterized protein</fullName>
    </submittedName>
</protein>
<comment type="caution">
    <text evidence="1">The sequence shown here is derived from an EMBL/GenBank/DDBJ whole genome shotgun (WGS) entry which is preliminary data.</text>
</comment>
<dbReference type="EMBL" id="AGNL01017248">
    <property type="protein sequence ID" value="EJK64446.1"/>
    <property type="molecule type" value="Genomic_DNA"/>
</dbReference>
<gene>
    <name evidence="1" type="ORF">THAOC_14816</name>
</gene>
<dbReference type="AlphaFoldDB" id="K0STV1"/>
<name>K0STV1_THAOC</name>
<keyword evidence="2" id="KW-1185">Reference proteome</keyword>
<organism evidence="1 2">
    <name type="scientific">Thalassiosira oceanica</name>
    <name type="common">Marine diatom</name>
    <dbReference type="NCBI Taxonomy" id="159749"/>
    <lineage>
        <taxon>Eukaryota</taxon>
        <taxon>Sar</taxon>
        <taxon>Stramenopiles</taxon>
        <taxon>Ochrophyta</taxon>
        <taxon>Bacillariophyta</taxon>
        <taxon>Coscinodiscophyceae</taxon>
        <taxon>Thalassiosirophycidae</taxon>
        <taxon>Thalassiosirales</taxon>
        <taxon>Thalassiosiraceae</taxon>
        <taxon>Thalassiosira</taxon>
    </lineage>
</organism>
<feature type="non-terminal residue" evidence="1">
    <location>
        <position position="1"/>
    </location>
</feature>
<accession>K0STV1</accession>
<reference evidence="1 2" key="1">
    <citation type="journal article" date="2012" name="Genome Biol.">
        <title>Genome and low-iron response of an oceanic diatom adapted to chronic iron limitation.</title>
        <authorList>
            <person name="Lommer M."/>
            <person name="Specht M."/>
            <person name="Roy A.S."/>
            <person name="Kraemer L."/>
            <person name="Andreson R."/>
            <person name="Gutowska M.A."/>
            <person name="Wolf J."/>
            <person name="Bergner S.V."/>
            <person name="Schilhabel M.B."/>
            <person name="Klostermeier U.C."/>
            <person name="Beiko R.G."/>
            <person name="Rosenstiel P."/>
            <person name="Hippler M."/>
            <person name="Laroche J."/>
        </authorList>
    </citation>
    <scope>NUCLEOTIDE SEQUENCE [LARGE SCALE GENOMIC DNA]</scope>
    <source>
        <strain evidence="1 2">CCMP1005</strain>
    </source>
</reference>
<evidence type="ECO:0000313" key="2">
    <source>
        <dbReference type="Proteomes" id="UP000266841"/>
    </source>
</evidence>
<dbReference type="Proteomes" id="UP000266841">
    <property type="component" value="Unassembled WGS sequence"/>
</dbReference>
<proteinExistence type="predicted"/>
<sequence>TRLAAALSRVRLVLSRVPSHLKDRAAPTPSDAAAVLAPLAALLGDSAALADVSALAGQ</sequence>
<evidence type="ECO:0000313" key="1">
    <source>
        <dbReference type="EMBL" id="EJK64446.1"/>
    </source>
</evidence>